<dbReference type="Gene3D" id="3.30.1370.110">
    <property type="match status" value="1"/>
</dbReference>
<dbReference type="InterPro" id="IPR036063">
    <property type="entry name" value="Smr_dom_sf"/>
</dbReference>
<organism evidence="1 2">
    <name type="scientific">Thermosulfuriphilus ammonigenes</name>
    <dbReference type="NCBI Taxonomy" id="1936021"/>
    <lineage>
        <taxon>Bacteria</taxon>
        <taxon>Pseudomonadati</taxon>
        <taxon>Thermodesulfobacteriota</taxon>
        <taxon>Thermodesulfobacteria</taxon>
        <taxon>Thermodesulfobacteriales</taxon>
        <taxon>Thermodesulfobacteriaceae</taxon>
        <taxon>Thermosulfuriphilus</taxon>
    </lineage>
</organism>
<evidence type="ECO:0000313" key="2">
    <source>
        <dbReference type="Proteomes" id="UP000502179"/>
    </source>
</evidence>
<sequence>MKDLVDKDSLPSLDRLLPEPARDEAEDEACFKAAMAGVKPLSGHRRIVGWPFGSSLALKRKDDSCKELNLSDVSLRVEDLPEYMEELVCGTNPLILTYLREGLVSPQRHLDLHGLSVDQAQAALETFLRESVAAGCHCILIIHGRGLSSPRGPVLKGLVQRWLSRSFWRRYVVAFASAPPYDGGPGATYVLLRQRPAGKKHRRRRRR</sequence>
<name>A0A6G7PUX6_9BACT</name>
<dbReference type="SUPFAM" id="SSF160443">
    <property type="entry name" value="SMR domain-like"/>
    <property type="match status" value="1"/>
</dbReference>
<dbReference type="PROSITE" id="PS50828">
    <property type="entry name" value="SMR"/>
    <property type="match status" value="1"/>
</dbReference>
<accession>A0A6G7PUX6</accession>
<dbReference type="KEGG" id="tav:G4V39_03855"/>
<protein>
    <submittedName>
        <fullName evidence="1">DNA mismatch repair protein MutS</fullName>
    </submittedName>
</protein>
<dbReference type="InterPro" id="IPR002625">
    <property type="entry name" value="Smr_dom"/>
</dbReference>
<dbReference type="EMBL" id="CP048877">
    <property type="protein sequence ID" value="QIJ71462.1"/>
    <property type="molecule type" value="Genomic_DNA"/>
</dbReference>
<dbReference type="AlphaFoldDB" id="A0A6G7PUX6"/>
<proteinExistence type="predicted"/>
<evidence type="ECO:0000313" key="1">
    <source>
        <dbReference type="EMBL" id="QIJ71462.1"/>
    </source>
</evidence>
<dbReference type="RefSeq" id="WP_166031682.1">
    <property type="nucleotide sequence ID" value="NZ_CP048877.1"/>
</dbReference>
<gene>
    <name evidence="1" type="ORF">G4V39_03855</name>
</gene>
<dbReference type="Proteomes" id="UP000502179">
    <property type="component" value="Chromosome"/>
</dbReference>
<keyword evidence="2" id="KW-1185">Reference proteome</keyword>
<dbReference type="SMART" id="SM00463">
    <property type="entry name" value="SMR"/>
    <property type="match status" value="1"/>
</dbReference>
<reference evidence="1 2" key="1">
    <citation type="submission" date="2020-02" db="EMBL/GenBank/DDBJ databases">
        <title>Genome analysis of Thermosulfuriphilus ammonigenes ST65T, an anaerobic thermophilic chemolithoautotrophic bacterium isolated from a deep-sea hydrothermal vent.</title>
        <authorList>
            <person name="Slobodkina G."/>
            <person name="Allioux M."/>
            <person name="Merkel A."/>
            <person name="Alain K."/>
            <person name="Jebbar M."/>
            <person name="Slobodkin A."/>
        </authorList>
    </citation>
    <scope>NUCLEOTIDE SEQUENCE [LARGE SCALE GENOMIC DNA]</scope>
    <source>
        <strain evidence="1 2">ST65</strain>
    </source>
</reference>
<dbReference type="Pfam" id="PF01713">
    <property type="entry name" value="Smr"/>
    <property type="match status" value="1"/>
</dbReference>
<dbReference type="PANTHER" id="PTHR35562">
    <property type="entry name" value="DNA ENDONUCLEASE SMRA-RELATED"/>
    <property type="match status" value="1"/>
</dbReference>
<dbReference type="PANTHER" id="PTHR35562:SF2">
    <property type="entry name" value="DNA ENDONUCLEASE SMRA-RELATED"/>
    <property type="match status" value="1"/>
</dbReference>